<dbReference type="EMBL" id="SPUK01000014">
    <property type="protein sequence ID" value="TQV92622.1"/>
    <property type="molecule type" value="Genomic_DNA"/>
</dbReference>
<feature type="chain" id="PRO_5022184999" description="Secreted protein" evidence="1">
    <location>
        <begin position="21"/>
        <end position="180"/>
    </location>
</feature>
<sequence length="180" mass="19653">MPFYTRAFLLPLILIRGSSTGTTSCLLILTHGSLIQRCVNARSSALASNIANSGKVQVVAVTPPSTSAMLVWSYARFSNASLLDDPCRRSTYIRDHPPRGLTVALADIHFQHDYGHLFLFLAPAAMYSMQRATLSAGMIWGCCSSGGTAAGVLTCLWVSDRQQDRMGSHHGAHSRPWDWQ</sequence>
<organism evidence="2 3">
    <name type="scientific">Cordyceps javanica</name>
    <dbReference type="NCBI Taxonomy" id="43265"/>
    <lineage>
        <taxon>Eukaryota</taxon>
        <taxon>Fungi</taxon>
        <taxon>Dikarya</taxon>
        <taxon>Ascomycota</taxon>
        <taxon>Pezizomycotina</taxon>
        <taxon>Sordariomycetes</taxon>
        <taxon>Hypocreomycetidae</taxon>
        <taxon>Hypocreales</taxon>
        <taxon>Cordycipitaceae</taxon>
        <taxon>Cordyceps</taxon>
    </lineage>
</organism>
<feature type="signal peptide" evidence="1">
    <location>
        <begin position="1"/>
        <end position="20"/>
    </location>
</feature>
<keyword evidence="3" id="KW-1185">Reference proteome</keyword>
<evidence type="ECO:0000256" key="1">
    <source>
        <dbReference type="SAM" id="SignalP"/>
    </source>
</evidence>
<dbReference type="AlphaFoldDB" id="A0A545UT36"/>
<reference evidence="2 3" key="1">
    <citation type="journal article" date="2019" name="Appl. Microbiol. Biotechnol.">
        <title>Genome sequence of Isaria javanica and comparative genome analysis insights into family S53 peptidase evolution in fungal entomopathogens.</title>
        <authorList>
            <person name="Lin R."/>
            <person name="Zhang X."/>
            <person name="Xin B."/>
            <person name="Zou M."/>
            <person name="Gao Y."/>
            <person name="Qin F."/>
            <person name="Hu Q."/>
            <person name="Xie B."/>
            <person name="Cheng X."/>
        </authorList>
    </citation>
    <scope>NUCLEOTIDE SEQUENCE [LARGE SCALE GENOMIC DNA]</scope>
    <source>
        <strain evidence="2 3">IJ1G</strain>
    </source>
</reference>
<proteinExistence type="predicted"/>
<accession>A0A545UT36</accession>
<comment type="caution">
    <text evidence="2">The sequence shown here is derived from an EMBL/GenBank/DDBJ whole genome shotgun (WGS) entry which is preliminary data.</text>
</comment>
<evidence type="ECO:0008006" key="4">
    <source>
        <dbReference type="Google" id="ProtNLM"/>
    </source>
</evidence>
<evidence type="ECO:0000313" key="2">
    <source>
        <dbReference type="EMBL" id="TQV92622.1"/>
    </source>
</evidence>
<keyword evidence="1" id="KW-0732">Signal</keyword>
<gene>
    <name evidence="2" type="ORF">IF1G_08546</name>
</gene>
<evidence type="ECO:0000313" key="3">
    <source>
        <dbReference type="Proteomes" id="UP000315783"/>
    </source>
</evidence>
<protein>
    <recommendedName>
        <fullName evidence="4">Secreted protein</fullName>
    </recommendedName>
</protein>
<name>A0A545UT36_9HYPO</name>
<dbReference type="Proteomes" id="UP000315783">
    <property type="component" value="Unassembled WGS sequence"/>
</dbReference>